<organism evidence="2 3">
    <name type="scientific">Halococcus thailandensis JCM 13552</name>
    <dbReference type="NCBI Taxonomy" id="1227457"/>
    <lineage>
        <taxon>Archaea</taxon>
        <taxon>Methanobacteriati</taxon>
        <taxon>Methanobacteriota</taxon>
        <taxon>Stenosarchaea group</taxon>
        <taxon>Halobacteria</taxon>
        <taxon>Halobacteriales</taxon>
        <taxon>Halococcaceae</taxon>
        <taxon>Halococcus</taxon>
    </lineage>
</organism>
<dbReference type="Proteomes" id="UP000011680">
    <property type="component" value="Unassembled WGS sequence"/>
</dbReference>
<dbReference type="AlphaFoldDB" id="M0MW40"/>
<accession>M0MW40</accession>
<proteinExistence type="predicted"/>
<dbReference type="RefSeq" id="WP_007742763.1">
    <property type="nucleotide sequence ID" value="NZ_AOMF01000174.1"/>
</dbReference>
<gene>
    <name evidence="2" type="ORF">C451_18268</name>
</gene>
<dbReference type="Gene3D" id="3.40.720.10">
    <property type="entry name" value="Alkaline Phosphatase, subunit A"/>
    <property type="match status" value="2"/>
</dbReference>
<protein>
    <submittedName>
        <fullName evidence="2">Type I phosphodiesterase/nucleotide pyrophosphatase</fullName>
    </submittedName>
</protein>
<dbReference type="STRING" id="1227457.C451_18268"/>
<dbReference type="Pfam" id="PF01663">
    <property type="entry name" value="Phosphodiest"/>
    <property type="match status" value="1"/>
</dbReference>
<dbReference type="InterPro" id="IPR002591">
    <property type="entry name" value="Phosphodiest/P_Trfase"/>
</dbReference>
<dbReference type="OrthoDB" id="198670at2157"/>
<dbReference type="GO" id="GO:0016787">
    <property type="term" value="F:hydrolase activity"/>
    <property type="evidence" value="ECO:0007669"/>
    <property type="project" value="UniProtKB-ARBA"/>
</dbReference>
<dbReference type="SUPFAM" id="SSF53649">
    <property type="entry name" value="Alkaline phosphatase-like"/>
    <property type="match status" value="1"/>
</dbReference>
<evidence type="ECO:0000256" key="1">
    <source>
        <dbReference type="SAM" id="MobiDB-lite"/>
    </source>
</evidence>
<sequence length="534" mass="58072">MNEGDARRRALVLGLDGVPWERLRAWAAAGELPNVAALIDEGAAGPLASTQPANTALAWPSIATGVRPDKHGIYAFYKLGTNYRHRVNTGEDVAQPALWELVSPSTVVNMPMTYPASSIDGRMVTGMMTPNRDEGFTHPPELAATIVDRVPDYEIGLDWNEYRDRPGEFPDALASLVAARRELMNDFLADDWRLFFFVYTAPDRLQHLLWDEEILLDHYKQLDAVLGDAREAAADNDANLFVVSDHGFGPIEKNVHVNRVLADAGYLTPKSDTGTRSTLSRIGLTKEHVLGALDRFDIDVDELATRLPDALVDRLATGIPGENVRYDVAYDETTAFVHAQGTLYVNDTERFEQGIVPPGRIDALKAELTDTFTRVRDPDTDERVLDVHDGDELFPTDDAAPDLVVEPREGYYVKPSLSETVFSDPGSHAADHRPEGIFLAEGPDIAAGATPTDASVFDVAPTVLHSMSTAVPTSVDGRVLDELFAPDSSAADRSIETVDITGSGDGPGDGGDGGSTDEDFSDVEERLRGLGYVE</sequence>
<keyword evidence="3" id="KW-1185">Reference proteome</keyword>
<feature type="region of interest" description="Disordered" evidence="1">
    <location>
        <begin position="490"/>
        <end position="534"/>
    </location>
</feature>
<dbReference type="eggNOG" id="arCOG01377">
    <property type="taxonomic scope" value="Archaea"/>
</dbReference>
<evidence type="ECO:0000313" key="2">
    <source>
        <dbReference type="EMBL" id="EMA49508.1"/>
    </source>
</evidence>
<feature type="compositionally biased region" description="Gly residues" evidence="1">
    <location>
        <begin position="503"/>
        <end position="514"/>
    </location>
</feature>
<dbReference type="PANTHER" id="PTHR10151:SF120">
    <property type="entry name" value="BIS(5'-ADENOSYL)-TRIPHOSPHATASE"/>
    <property type="match status" value="1"/>
</dbReference>
<dbReference type="PATRIC" id="fig|1227457.3.peg.3570"/>
<reference evidence="2 3" key="1">
    <citation type="journal article" date="2014" name="PLoS Genet.">
        <title>Phylogenetically driven sequencing of extremely halophilic archaea reveals strategies for static and dynamic osmo-response.</title>
        <authorList>
            <person name="Becker E.A."/>
            <person name="Seitzer P.M."/>
            <person name="Tritt A."/>
            <person name="Larsen D."/>
            <person name="Krusor M."/>
            <person name="Yao A.I."/>
            <person name="Wu D."/>
            <person name="Madern D."/>
            <person name="Eisen J.A."/>
            <person name="Darling A.E."/>
            <person name="Facciotti M.T."/>
        </authorList>
    </citation>
    <scope>NUCLEOTIDE SEQUENCE [LARGE SCALE GENOMIC DNA]</scope>
    <source>
        <strain evidence="2 3">JCM 13552</strain>
    </source>
</reference>
<dbReference type="EMBL" id="AOMF01000174">
    <property type="protein sequence ID" value="EMA49508.1"/>
    <property type="molecule type" value="Genomic_DNA"/>
</dbReference>
<dbReference type="InterPro" id="IPR017850">
    <property type="entry name" value="Alkaline_phosphatase_core_sf"/>
</dbReference>
<dbReference type="PANTHER" id="PTHR10151">
    <property type="entry name" value="ECTONUCLEOTIDE PYROPHOSPHATASE/PHOSPHODIESTERASE"/>
    <property type="match status" value="1"/>
</dbReference>
<comment type="caution">
    <text evidence="2">The sequence shown here is derived from an EMBL/GenBank/DDBJ whole genome shotgun (WGS) entry which is preliminary data.</text>
</comment>
<evidence type="ECO:0000313" key="3">
    <source>
        <dbReference type="Proteomes" id="UP000011680"/>
    </source>
</evidence>
<name>M0MW40_9EURY</name>